<dbReference type="AlphaFoldDB" id="A0AAF1KFI9"/>
<reference evidence="3" key="2">
    <citation type="journal article" date="2023" name="MicrobiologyOpen">
        <title>Genomics of the tumorigenes clade of the family Rhizobiaceae and description of Rhizobium rhododendri sp. nov.</title>
        <authorList>
            <person name="Kuzmanovic N."/>
            <person name="diCenzo G.C."/>
            <person name="Bunk B."/>
            <person name="Sproeer C."/>
            <person name="Fruehling A."/>
            <person name="Neumann-Schaal M."/>
            <person name="Overmann J."/>
            <person name="Smalla K."/>
        </authorList>
    </citation>
    <scope>NUCLEOTIDE SEQUENCE [LARGE SCALE GENOMIC DNA]</scope>
    <source>
        <strain evidence="3">1078</strain>
        <plasmid evidence="3">unnamed2</plasmid>
    </source>
</reference>
<dbReference type="KEGG" id="rtu:PR017_25955"/>
<keyword evidence="2" id="KW-0614">Plasmid</keyword>
<evidence type="ECO:0008006" key="4">
    <source>
        <dbReference type="Google" id="ProtNLM"/>
    </source>
</evidence>
<feature type="chain" id="PRO_5042027004" description="DUF5666 domain-containing protein" evidence="1">
    <location>
        <begin position="30"/>
        <end position="207"/>
    </location>
</feature>
<dbReference type="RefSeq" id="WP_111220981.1">
    <property type="nucleotide sequence ID" value="NZ_CP117259.1"/>
</dbReference>
<dbReference type="EMBL" id="CP117259">
    <property type="protein sequence ID" value="WFR99091.1"/>
    <property type="molecule type" value="Genomic_DNA"/>
</dbReference>
<reference evidence="2 3" key="1">
    <citation type="journal article" date="2018" name="Sci. Rep.">
        <title>Rhizobium tumorigenes sp. nov., a novel plant tumorigenic bacterium isolated from cane gall tumors on thornless blackberry.</title>
        <authorList>
            <person name="Kuzmanovi N."/>
            <person name="Smalla K."/>
            <person name="Gronow S."/>
            <person name="PuBawska J."/>
        </authorList>
    </citation>
    <scope>NUCLEOTIDE SEQUENCE [LARGE SCALE GENOMIC DNA]</scope>
    <source>
        <strain evidence="2 3">1078</strain>
    </source>
</reference>
<name>A0AAF1KFI9_9HYPH</name>
<proteinExistence type="predicted"/>
<sequence>MNSKQMKTGVLALAAGLMVSAIGLQGAQAADKIRVRGVVESLSGDTLKVKSREGKDVMIMLKSGWAVNGIVKADVSDIKPGDFVGIASMPTDSGVNGALEVLIFPAAMKGTGEGDYGWDLKPKSSMTNATVASAVTSVNGPTLSLTYKGGEKKISIPPGTPVVTIAPATKSDIKAGAGVIINGTTAGDNMVEADRVVVGINGVVPPM</sequence>
<evidence type="ECO:0000313" key="3">
    <source>
        <dbReference type="Proteomes" id="UP000249499"/>
    </source>
</evidence>
<evidence type="ECO:0000256" key="1">
    <source>
        <dbReference type="SAM" id="SignalP"/>
    </source>
</evidence>
<protein>
    <recommendedName>
        <fullName evidence="4">DUF5666 domain-containing protein</fullName>
    </recommendedName>
</protein>
<accession>A0AAF1KFI9</accession>
<feature type="signal peptide" evidence="1">
    <location>
        <begin position="1"/>
        <end position="29"/>
    </location>
</feature>
<organism evidence="2 3">
    <name type="scientific">Rhizobium tumorigenes</name>
    <dbReference type="NCBI Taxonomy" id="2041385"/>
    <lineage>
        <taxon>Bacteria</taxon>
        <taxon>Pseudomonadati</taxon>
        <taxon>Pseudomonadota</taxon>
        <taxon>Alphaproteobacteria</taxon>
        <taxon>Hyphomicrobiales</taxon>
        <taxon>Rhizobiaceae</taxon>
        <taxon>Rhizobium/Agrobacterium group</taxon>
        <taxon>Rhizobium</taxon>
    </lineage>
</organism>
<keyword evidence="3" id="KW-1185">Reference proteome</keyword>
<gene>
    <name evidence="2" type="ORF">PR017_25955</name>
</gene>
<dbReference type="Proteomes" id="UP000249499">
    <property type="component" value="Plasmid unnamed2"/>
</dbReference>
<evidence type="ECO:0000313" key="2">
    <source>
        <dbReference type="EMBL" id="WFR99091.1"/>
    </source>
</evidence>
<keyword evidence="1" id="KW-0732">Signal</keyword>
<geneLocation type="plasmid" evidence="2 3">
    <name>unnamed2</name>
</geneLocation>